<dbReference type="AlphaFoldDB" id="A0A6B0YYR0"/>
<evidence type="ECO:0000313" key="2">
    <source>
        <dbReference type="EMBL" id="MXY95119.1"/>
    </source>
</evidence>
<dbReference type="CDD" id="cd02440">
    <property type="entry name" value="AdoMet_MTases"/>
    <property type="match status" value="1"/>
</dbReference>
<dbReference type="Pfam" id="PF08241">
    <property type="entry name" value="Methyltransf_11"/>
    <property type="match status" value="1"/>
</dbReference>
<accession>A0A6B0YYR0</accession>
<dbReference type="SUPFAM" id="SSF53335">
    <property type="entry name" value="S-adenosyl-L-methionine-dependent methyltransferases"/>
    <property type="match status" value="1"/>
</dbReference>
<sequence length="208" mass="24331">MTDYRSVTSELKRAYDAKAEQRDKNPIREWQKELWVQFLQNLQDEDLTSLLEIGAGTGQAAHFFQGSGLEVVCTDLSPEMVRLCREKGLEAYEMDFLKLDFKDGRFDGLFAQNCLLHVPKKDFADVLQEIRRVVRPEGLIFIIMHGGRSSEGVREEDFYEPKRFYALYTDDELRRILERFFLILSFQTITRDEESATCSQAILLRNRQ</sequence>
<dbReference type="GO" id="GO:0032259">
    <property type="term" value="P:methylation"/>
    <property type="evidence" value="ECO:0007669"/>
    <property type="project" value="UniProtKB-KW"/>
</dbReference>
<dbReference type="InterPro" id="IPR013216">
    <property type="entry name" value="Methyltransf_11"/>
</dbReference>
<evidence type="ECO:0000259" key="1">
    <source>
        <dbReference type="Pfam" id="PF08241"/>
    </source>
</evidence>
<dbReference type="InterPro" id="IPR029063">
    <property type="entry name" value="SAM-dependent_MTases_sf"/>
</dbReference>
<dbReference type="InterPro" id="IPR050508">
    <property type="entry name" value="Methyltransf_Superfamily"/>
</dbReference>
<proteinExistence type="predicted"/>
<dbReference type="PANTHER" id="PTHR42912:SF93">
    <property type="entry name" value="N6-ADENOSINE-METHYLTRANSFERASE TMT1A"/>
    <property type="match status" value="1"/>
</dbReference>
<reference evidence="2" key="1">
    <citation type="submission" date="2019-09" db="EMBL/GenBank/DDBJ databases">
        <title>Characterisation of the sponge microbiome using genome-centric metagenomics.</title>
        <authorList>
            <person name="Engelberts J.P."/>
            <person name="Robbins S.J."/>
            <person name="De Goeij J.M."/>
            <person name="Aranda M."/>
            <person name="Bell S.C."/>
            <person name="Webster N.S."/>
        </authorList>
    </citation>
    <scope>NUCLEOTIDE SEQUENCE</scope>
    <source>
        <strain evidence="2">SB0664_bin_27</strain>
    </source>
</reference>
<gene>
    <name evidence="2" type="ORF">F4Y42_16890</name>
</gene>
<keyword evidence="2" id="KW-0808">Transferase</keyword>
<dbReference type="PANTHER" id="PTHR42912">
    <property type="entry name" value="METHYLTRANSFERASE"/>
    <property type="match status" value="1"/>
</dbReference>
<dbReference type="EMBL" id="VXRG01000136">
    <property type="protein sequence ID" value="MXY95119.1"/>
    <property type="molecule type" value="Genomic_DNA"/>
</dbReference>
<comment type="caution">
    <text evidence="2">The sequence shown here is derived from an EMBL/GenBank/DDBJ whole genome shotgun (WGS) entry which is preliminary data.</text>
</comment>
<dbReference type="GO" id="GO:0008757">
    <property type="term" value="F:S-adenosylmethionine-dependent methyltransferase activity"/>
    <property type="evidence" value="ECO:0007669"/>
    <property type="project" value="InterPro"/>
</dbReference>
<name>A0A6B0YYR0_9CHLR</name>
<feature type="domain" description="Methyltransferase type 11" evidence="1">
    <location>
        <begin position="51"/>
        <end position="142"/>
    </location>
</feature>
<dbReference type="Gene3D" id="3.40.50.150">
    <property type="entry name" value="Vaccinia Virus protein VP39"/>
    <property type="match status" value="1"/>
</dbReference>
<keyword evidence="2" id="KW-0489">Methyltransferase</keyword>
<organism evidence="2">
    <name type="scientific">Caldilineaceae bacterium SB0664_bin_27</name>
    <dbReference type="NCBI Taxonomy" id="2605260"/>
    <lineage>
        <taxon>Bacteria</taxon>
        <taxon>Bacillati</taxon>
        <taxon>Chloroflexota</taxon>
        <taxon>Caldilineae</taxon>
        <taxon>Caldilineales</taxon>
        <taxon>Caldilineaceae</taxon>
    </lineage>
</organism>
<protein>
    <submittedName>
        <fullName evidence="2">Class I SAM-dependent methyltransferase</fullName>
    </submittedName>
</protein>